<dbReference type="EMBL" id="JAOYFC010000002">
    <property type="protein sequence ID" value="MCV6825058.1"/>
    <property type="molecule type" value="Genomic_DNA"/>
</dbReference>
<dbReference type="RefSeq" id="WP_263953881.1">
    <property type="nucleotide sequence ID" value="NZ_JAOYFC010000002.1"/>
</dbReference>
<keyword evidence="1" id="KW-0812">Transmembrane</keyword>
<keyword evidence="1" id="KW-1133">Transmembrane helix</keyword>
<accession>A0AAE3LRW4</accession>
<proteinExistence type="predicted"/>
<evidence type="ECO:0000313" key="3">
    <source>
        <dbReference type="Proteomes" id="UP001208041"/>
    </source>
</evidence>
<keyword evidence="3" id="KW-1185">Reference proteome</keyword>
<keyword evidence="1" id="KW-0472">Membrane</keyword>
<protein>
    <submittedName>
        <fullName evidence="2">Uncharacterized protein</fullName>
    </submittedName>
</protein>
<reference evidence="2" key="1">
    <citation type="submission" date="2022-10" db="EMBL/GenBank/DDBJ databases">
        <authorList>
            <person name="Yue Y."/>
        </authorList>
    </citation>
    <scope>NUCLEOTIDE SEQUENCE</scope>
    <source>
        <strain evidence="2">Z654</strain>
    </source>
</reference>
<feature type="transmembrane region" description="Helical" evidence="1">
    <location>
        <begin position="57"/>
        <end position="77"/>
    </location>
</feature>
<sequence length="222" mass="24403">MRAKESSVRIAVNTMRARLTALGFNITIITFQITQLSSERSGPVVPGFDGTLQTATIALHFALLLSVAAMVALLASSAMSGDGACDSPAFVAGDLLMFLGLSYTLVAFFQPLLTELSTRQLPTPQDTEKFQLLFRTISYMAAVTWALAAYVGPIVSLLRSPFGKVWNVALGVSYLLLMVMLAHFIGIAFELQLRLEHEYVSQWPVLQLFFLPLEWLIPVTTR</sequence>
<evidence type="ECO:0000256" key="1">
    <source>
        <dbReference type="SAM" id="Phobius"/>
    </source>
</evidence>
<evidence type="ECO:0000313" key="2">
    <source>
        <dbReference type="EMBL" id="MCV6825058.1"/>
    </source>
</evidence>
<feature type="transmembrane region" description="Helical" evidence="1">
    <location>
        <begin position="132"/>
        <end position="158"/>
    </location>
</feature>
<dbReference type="AlphaFoldDB" id="A0AAE3LRW4"/>
<gene>
    <name evidence="2" type="ORF">OH136_10880</name>
</gene>
<organism evidence="2 3">
    <name type="scientific">Halocynthiibacter halioticoli</name>
    <dbReference type="NCBI Taxonomy" id="2986804"/>
    <lineage>
        <taxon>Bacteria</taxon>
        <taxon>Pseudomonadati</taxon>
        <taxon>Pseudomonadota</taxon>
        <taxon>Alphaproteobacteria</taxon>
        <taxon>Rhodobacterales</taxon>
        <taxon>Paracoccaceae</taxon>
        <taxon>Halocynthiibacter</taxon>
    </lineage>
</organism>
<feature type="transmembrane region" description="Helical" evidence="1">
    <location>
        <begin position="21"/>
        <end position="37"/>
    </location>
</feature>
<feature type="transmembrane region" description="Helical" evidence="1">
    <location>
        <begin position="165"/>
        <end position="189"/>
    </location>
</feature>
<feature type="transmembrane region" description="Helical" evidence="1">
    <location>
        <begin position="89"/>
        <end position="112"/>
    </location>
</feature>
<dbReference type="Proteomes" id="UP001208041">
    <property type="component" value="Unassembled WGS sequence"/>
</dbReference>
<comment type="caution">
    <text evidence="2">The sequence shown here is derived from an EMBL/GenBank/DDBJ whole genome shotgun (WGS) entry which is preliminary data.</text>
</comment>
<name>A0AAE3LRW4_9RHOB</name>